<accession>A0ABS4CVJ0</accession>
<name>A0ABS4CVJ0_9BACI</name>
<evidence type="ECO:0000313" key="1">
    <source>
        <dbReference type="EMBL" id="MBP1081089.1"/>
    </source>
</evidence>
<keyword evidence="2" id="KW-1185">Reference proteome</keyword>
<protein>
    <submittedName>
        <fullName evidence="1">Uncharacterized protein</fullName>
    </submittedName>
</protein>
<evidence type="ECO:0000313" key="2">
    <source>
        <dbReference type="Proteomes" id="UP000674416"/>
    </source>
</evidence>
<sequence>MDWAAFDLHHVAAKLGMKAAAAKYSFQFTERRG</sequence>
<comment type="caution">
    <text evidence="1">The sequence shown here is derived from an EMBL/GenBank/DDBJ whole genome shotgun (WGS) entry which is preliminary data.</text>
</comment>
<dbReference type="EMBL" id="JAFDST010000002">
    <property type="protein sequence ID" value="MBP1081089.1"/>
    <property type="molecule type" value="Genomic_DNA"/>
</dbReference>
<reference evidence="1 2" key="1">
    <citation type="submission" date="2021-01" db="EMBL/GenBank/DDBJ databases">
        <title>Genomic Encyclopedia of Type Strains, Phase IV (KMG-IV): sequencing the most valuable type-strain genomes for metagenomic binning, comparative biology and taxonomic classification.</title>
        <authorList>
            <person name="Goeker M."/>
        </authorList>
    </citation>
    <scope>NUCLEOTIDE SEQUENCE [LARGE SCALE GENOMIC DNA]</scope>
    <source>
        <strain evidence="1 2">DSM 103394</strain>
    </source>
</reference>
<dbReference type="Proteomes" id="UP000674416">
    <property type="component" value="Unassembled WGS sequence"/>
</dbReference>
<gene>
    <name evidence="1" type="ORF">JOC74_001582</name>
</gene>
<organism evidence="1 2">
    <name type="scientific">Bacillus capparidis</name>
    <dbReference type="NCBI Taxonomy" id="1840411"/>
    <lineage>
        <taxon>Bacteria</taxon>
        <taxon>Bacillati</taxon>
        <taxon>Bacillota</taxon>
        <taxon>Bacilli</taxon>
        <taxon>Bacillales</taxon>
        <taxon>Bacillaceae</taxon>
        <taxon>Bacillus</taxon>
    </lineage>
</organism>
<proteinExistence type="predicted"/>